<organism evidence="1 2">
    <name type="scientific">Methylacidimicrobium tartarophylax</name>
    <dbReference type="NCBI Taxonomy" id="1041768"/>
    <lineage>
        <taxon>Bacteria</taxon>
        <taxon>Pseudomonadati</taxon>
        <taxon>Verrucomicrobiota</taxon>
        <taxon>Methylacidimicrobium</taxon>
    </lineage>
</organism>
<accession>A0A5E6MG38</accession>
<evidence type="ECO:0000313" key="1">
    <source>
        <dbReference type="EMBL" id="VVM07320.1"/>
    </source>
</evidence>
<proteinExistence type="predicted"/>
<dbReference type="AlphaFoldDB" id="A0A5E6MG38"/>
<keyword evidence="2" id="KW-1185">Reference proteome</keyword>
<reference evidence="1 2" key="1">
    <citation type="submission" date="2019-09" db="EMBL/GenBank/DDBJ databases">
        <authorList>
            <person name="Cremers G."/>
        </authorList>
    </citation>
    <scope>NUCLEOTIDE SEQUENCE [LARGE SCALE GENOMIC DNA]</scope>
    <source>
        <strain evidence="1">4A</strain>
    </source>
</reference>
<name>A0A5E6MG38_9BACT</name>
<dbReference type="Proteomes" id="UP000334923">
    <property type="component" value="Unassembled WGS sequence"/>
</dbReference>
<dbReference type="RefSeq" id="WP_246186598.1">
    <property type="nucleotide sequence ID" value="NZ_CABFVA020000087.1"/>
</dbReference>
<gene>
    <name evidence="1" type="ORF">MAMT_01681</name>
</gene>
<sequence length="113" mass="12844">MARRLEGRIDQTLQEIREICRDEHFVLNCVPHMAFEEYPAAVVEAAAEAERTGARIASGDVPELCPWSAGEVLDCRERVSRGELESRRGLMREQGLSWLELGGTDDVLRRFAW</sequence>
<evidence type="ECO:0000313" key="2">
    <source>
        <dbReference type="Proteomes" id="UP000334923"/>
    </source>
</evidence>
<dbReference type="EMBL" id="CABFVA020000087">
    <property type="protein sequence ID" value="VVM07320.1"/>
    <property type="molecule type" value="Genomic_DNA"/>
</dbReference>
<protein>
    <submittedName>
        <fullName evidence="1">Uncharacterized protein</fullName>
    </submittedName>
</protein>